<evidence type="ECO:0000313" key="2">
    <source>
        <dbReference type="Proteomes" id="UP000233332"/>
    </source>
</evidence>
<dbReference type="SUPFAM" id="SSF56281">
    <property type="entry name" value="Metallo-hydrolase/oxidoreductase"/>
    <property type="match status" value="1"/>
</dbReference>
<comment type="caution">
    <text evidence="1">The sequence shown here is derived from an EMBL/GenBank/DDBJ whole genome shotgun (WGS) entry which is preliminary data.</text>
</comment>
<dbReference type="PANTHER" id="PTHR33835">
    <property type="entry name" value="YALI0C07656P"/>
    <property type="match status" value="1"/>
</dbReference>
<dbReference type="PANTHER" id="PTHR33835:SF1">
    <property type="entry name" value="METALLO-BETA-LACTAMASE DOMAIN-CONTAINING PROTEIN"/>
    <property type="match status" value="1"/>
</dbReference>
<dbReference type="EMBL" id="NXGX01000006">
    <property type="protein sequence ID" value="PKR57288.1"/>
    <property type="molecule type" value="Genomic_DNA"/>
</dbReference>
<organism evidence="1 2">
    <name type="scientific">Thalassospira lohafexi</name>
    <dbReference type="NCBI Taxonomy" id="744227"/>
    <lineage>
        <taxon>Bacteria</taxon>
        <taxon>Pseudomonadati</taxon>
        <taxon>Pseudomonadota</taxon>
        <taxon>Alphaproteobacteria</taxon>
        <taxon>Rhodospirillales</taxon>
        <taxon>Thalassospiraceae</taxon>
        <taxon>Thalassospira</taxon>
    </lineage>
</organism>
<dbReference type="InterPro" id="IPR036866">
    <property type="entry name" value="RibonucZ/Hydroxyglut_hydro"/>
</dbReference>
<name>A0A2N3L3B7_9PROT</name>
<sequence>MFSVETYAPLDTLKPVGDNIWIVDGPVIGFQYLGMKLPFSTRMTVVRLANNKLFIHSPIRLSDPLRAEIDALGDVRFLIAPNTIHYAEVPDWQKAYPNAKAFCAPGVIKRAKSVGLDVQFDGELADTPEPEWQDDIKQILVRGGYLNEAVFFHTTSDTLILTDLIENFEPDKIKSPIWRFFIRLFGTMDPHGSAPRDMRATFIGHKDSLRKCVQTMIDWNPTRVILAHGRWYDTNAVSELKRAFRWVLK</sequence>
<evidence type="ECO:0000313" key="1">
    <source>
        <dbReference type="EMBL" id="PKR57288.1"/>
    </source>
</evidence>
<dbReference type="RefSeq" id="WP_101303434.1">
    <property type="nucleotide sequence ID" value="NZ_NXGX01000006.1"/>
</dbReference>
<keyword evidence="2" id="KW-1185">Reference proteome</keyword>
<dbReference type="AlphaFoldDB" id="A0A2N3L3B7"/>
<proteinExistence type="predicted"/>
<dbReference type="Proteomes" id="UP000233332">
    <property type="component" value="Unassembled WGS sequence"/>
</dbReference>
<dbReference type="Pfam" id="PF14234">
    <property type="entry name" value="DUF4336"/>
    <property type="match status" value="1"/>
</dbReference>
<accession>A0A2N3L3B7</accession>
<gene>
    <name evidence="1" type="ORF">COO92_15130</name>
</gene>
<protein>
    <submittedName>
        <fullName evidence="1">DUF4336 domain-containing protein</fullName>
    </submittedName>
</protein>
<dbReference type="InterPro" id="IPR025638">
    <property type="entry name" value="DUF4336"/>
</dbReference>
<reference evidence="1 2" key="1">
    <citation type="submission" date="2017-09" db="EMBL/GenBank/DDBJ databases">
        <title>Biodiversity and function of Thalassospira species in the particle-attached aromatic-hydrocarbon-degrading consortia from the surface seawater of the China South Sea.</title>
        <authorList>
            <person name="Dong C."/>
            <person name="Lai Q."/>
            <person name="Shao Z."/>
        </authorList>
    </citation>
    <scope>NUCLEOTIDE SEQUENCE [LARGE SCALE GENOMIC DNA]</scope>
    <source>
        <strain evidence="1 2">139Z-12</strain>
    </source>
</reference>